<dbReference type="PROSITE" id="PS51900">
    <property type="entry name" value="CB"/>
    <property type="match status" value="1"/>
</dbReference>
<dbReference type="Proteomes" id="UP000280307">
    <property type="component" value="Unassembled WGS sequence"/>
</dbReference>
<evidence type="ECO:0000313" key="7">
    <source>
        <dbReference type="EMBL" id="RRR75571.1"/>
    </source>
</evidence>
<protein>
    <submittedName>
        <fullName evidence="7">Site-specific integrase</fullName>
    </submittedName>
</protein>
<dbReference type="Pfam" id="PF00589">
    <property type="entry name" value="Phage_integrase"/>
    <property type="match status" value="1"/>
</dbReference>
<feature type="domain" description="Core-binding (CB)" evidence="6">
    <location>
        <begin position="2"/>
        <end position="106"/>
    </location>
</feature>
<sequence length="331" mass="39203">MMTLSDAVAMFLRHREIKNLQPATMRLYRRRLQFWLAWREERHYEPLLAVVTADELRTYLHYLMYDHVPHERNPRRPASKGRMAVNSVQSDWRILRALWMFLKDDDLLSEHQEKVFTRNRVPCPRESEPELRPVCPPDVFDQLLRACASDEPEEEWRNKAIFLMLHDTGARIGEIVGPWGLRDRDIFLAKSWGNVRGKGGKRRWIYWSEETGYALTQYMQHRRGKWGGELPLFRGMSSRNNGDAFTTDALRSLIRRIAKRAGISLIAKAPLHSMRHAFAHDGLDEGIDEFHLQQLLGHQSPTTTARYTRENPSKLRRVYDRFYRRRRRPLT</sequence>
<dbReference type="GO" id="GO:0006310">
    <property type="term" value="P:DNA recombination"/>
    <property type="evidence" value="ECO:0007669"/>
    <property type="project" value="UniProtKB-KW"/>
</dbReference>
<dbReference type="Gene3D" id="1.10.150.130">
    <property type="match status" value="1"/>
</dbReference>
<dbReference type="PANTHER" id="PTHR30349:SF41">
    <property type="entry name" value="INTEGRASE_RECOMBINASE PROTEIN MJ0367-RELATED"/>
    <property type="match status" value="1"/>
</dbReference>
<comment type="caution">
    <text evidence="7">The sequence shown here is derived from an EMBL/GenBank/DDBJ whole genome shotgun (WGS) entry which is preliminary data.</text>
</comment>
<keyword evidence="3" id="KW-0233">DNA recombination</keyword>
<dbReference type="InterPro" id="IPR002104">
    <property type="entry name" value="Integrase_catalytic"/>
</dbReference>
<proteinExistence type="inferred from homology"/>
<evidence type="ECO:0000313" key="8">
    <source>
        <dbReference type="Proteomes" id="UP000280307"/>
    </source>
</evidence>
<dbReference type="SUPFAM" id="SSF56349">
    <property type="entry name" value="DNA breaking-rejoining enzymes"/>
    <property type="match status" value="1"/>
</dbReference>
<accession>A0A426U6F0</accession>
<dbReference type="InterPro" id="IPR044068">
    <property type="entry name" value="CB"/>
</dbReference>
<dbReference type="InterPro" id="IPR011010">
    <property type="entry name" value="DNA_brk_join_enz"/>
</dbReference>
<name>A0A426U6F0_9CHLR</name>
<comment type="similarity">
    <text evidence="1">Belongs to the 'phage' integrase family.</text>
</comment>
<feature type="domain" description="Tyr recombinase" evidence="5">
    <location>
        <begin position="130"/>
        <end position="320"/>
    </location>
</feature>
<gene>
    <name evidence="7" type="ORF">EI684_04390</name>
</gene>
<evidence type="ECO:0000256" key="4">
    <source>
        <dbReference type="PROSITE-ProRule" id="PRU01248"/>
    </source>
</evidence>
<dbReference type="EMBL" id="RSAS01000178">
    <property type="protein sequence ID" value="RRR75571.1"/>
    <property type="molecule type" value="Genomic_DNA"/>
</dbReference>
<dbReference type="GO" id="GO:0015074">
    <property type="term" value="P:DNA integration"/>
    <property type="evidence" value="ECO:0007669"/>
    <property type="project" value="InterPro"/>
</dbReference>
<dbReference type="Gene3D" id="1.10.443.10">
    <property type="entry name" value="Intergrase catalytic core"/>
    <property type="match status" value="1"/>
</dbReference>
<organism evidence="7 8">
    <name type="scientific">Candidatus Viridilinea halotolerans</name>
    <dbReference type="NCBI Taxonomy" id="2491704"/>
    <lineage>
        <taxon>Bacteria</taxon>
        <taxon>Bacillati</taxon>
        <taxon>Chloroflexota</taxon>
        <taxon>Chloroflexia</taxon>
        <taxon>Chloroflexales</taxon>
        <taxon>Chloroflexineae</taxon>
        <taxon>Oscillochloridaceae</taxon>
        <taxon>Candidatus Viridilinea</taxon>
    </lineage>
</organism>
<evidence type="ECO:0000259" key="6">
    <source>
        <dbReference type="PROSITE" id="PS51900"/>
    </source>
</evidence>
<dbReference type="InterPro" id="IPR013762">
    <property type="entry name" value="Integrase-like_cat_sf"/>
</dbReference>
<evidence type="ECO:0000256" key="3">
    <source>
        <dbReference type="ARBA" id="ARBA00023172"/>
    </source>
</evidence>
<dbReference type="InterPro" id="IPR050090">
    <property type="entry name" value="Tyrosine_recombinase_XerCD"/>
</dbReference>
<reference evidence="7 8" key="1">
    <citation type="submission" date="2018-12" db="EMBL/GenBank/DDBJ databases">
        <title>Genome Sequence of Candidatus Viridilinea halotolerans isolated from saline sulfide-rich spring.</title>
        <authorList>
            <person name="Grouzdev D.S."/>
            <person name="Burganskaya E.I."/>
            <person name="Krutkina M.S."/>
            <person name="Sukhacheva M.V."/>
            <person name="Gorlenko V.M."/>
        </authorList>
    </citation>
    <scope>NUCLEOTIDE SEQUENCE [LARGE SCALE GENOMIC DNA]</scope>
    <source>
        <strain evidence="7">Chok-6</strain>
    </source>
</reference>
<dbReference type="AlphaFoldDB" id="A0A426U6F0"/>
<evidence type="ECO:0000256" key="2">
    <source>
        <dbReference type="ARBA" id="ARBA00023125"/>
    </source>
</evidence>
<dbReference type="InterPro" id="IPR010998">
    <property type="entry name" value="Integrase_recombinase_N"/>
</dbReference>
<keyword evidence="2 4" id="KW-0238">DNA-binding</keyword>
<evidence type="ECO:0000259" key="5">
    <source>
        <dbReference type="PROSITE" id="PS51898"/>
    </source>
</evidence>
<dbReference type="PROSITE" id="PS51898">
    <property type="entry name" value="TYR_RECOMBINASE"/>
    <property type="match status" value="1"/>
</dbReference>
<dbReference type="PANTHER" id="PTHR30349">
    <property type="entry name" value="PHAGE INTEGRASE-RELATED"/>
    <property type="match status" value="1"/>
</dbReference>
<dbReference type="GO" id="GO:0003677">
    <property type="term" value="F:DNA binding"/>
    <property type="evidence" value="ECO:0007669"/>
    <property type="project" value="UniProtKB-UniRule"/>
</dbReference>
<evidence type="ECO:0000256" key="1">
    <source>
        <dbReference type="ARBA" id="ARBA00008857"/>
    </source>
</evidence>
<dbReference type="CDD" id="cd00397">
    <property type="entry name" value="DNA_BRE_C"/>
    <property type="match status" value="1"/>
</dbReference>